<keyword evidence="2" id="KW-0808">Transferase</keyword>
<organism evidence="2 3">
    <name type="scientific">candidate division WS6 bacterium OLB20</name>
    <dbReference type="NCBI Taxonomy" id="1617426"/>
    <lineage>
        <taxon>Bacteria</taxon>
        <taxon>Candidatus Dojkabacteria</taxon>
    </lineage>
</organism>
<evidence type="ECO:0000313" key="2">
    <source>
        <dbReference type="EMBL" id="KXK26538.1"/>
    </source>
</evidence>
<dbReference type="InterPro" id="IPR043129">
    <property type="entry name" value="ATPase_NBD"/>
</dbReference>
<sequence>MNSSRTYLTFDIGATNTRMILWDGDTVVTQEKYATPVSDQQGIHTLLTKAKAILEGRLPSGIGIGVCGQVKDGSIDGVPPNLPYWENTPIQSVVAETFGGSEILVAQDGICSAWAEGELQPAGKTYLLSIGTGVGGAFIDTSVSPWYTIAAEPGHMIVDMRTDEHIGLTAGSLTEYLAGGKAEHMYGRSFDLFTEKSPEWELFAYAAACGISTIASLFNPDRVILSGGVIERQNHLLAKIISSFQDTLQIFDADRIRISLSNIPSDIIVGQGLATMLRQLQ</sequence>
<evidence type="ECO:0000256" key="1">
    <source>
        <dbReference type="ARBA" id="ARBA00006479"/>
    </source>
</evidence>
<keyword evidence="2" id="KW-0418">Kinase</keyword>
<proteinExistence type="inferred from homology"/>
<dbReference type="InterPro" id="IPR000600">
    <property type="entry name" value="ROK"/>
</dbReference>
<dbReference type="SUPFAM" id="SSF53067">
    <property type="entry name" value="Actin-like ATPase domain"/>
    <property type="match status" value="1"/>
</dbReference>
<dbReference type="EMBL" id="JYNZ01000003">
    <property type="protein sequence ID" value="KXK26538.1"/>
    <property type="molecule type" value="Genomic_DNA"/>
</dbReference>
<dbReference type="PANTHER" id="PTHR18964">
    <property type="entry name" value="ROK (REPRESSOR, ORF, KINASE) FAMILY"/>
    <property type="match status" value="1"/>
</dbReference>
<dbReference type="EC" id="2.7.1.59" evidence="2"/>
<dbReference type="Pfam" id="PF00480">
    <property type="entry name" value="ROK"/>
    <property type="match status" value="1"/>
</dbReference>
<name>A0A136LXZ9_9BACT</name>
<dbReference type="GO" id="GO:0045127">
    <property type="term" value="F:N-acetylglucosamine kinase activity"/>
    <property type="evidence" value="ECO:0007669"/>
    <property type="project" value="UniProtKB-EC"/>
</dbReference>
<dbReference type="AlphaFoldDB" id="A0A136LXZ9"/>
<dbReference type="PANTHER" id="PTHR18964:SF149">
    <property type="entry name" value="BIFUNCTIONAL UDP-N-ACETYLGLUCOSAMINE 2-EPIMERASE_N-ACETYLMANNOSAMINE KINASE"/>
    <property type="match status" value="1"/>
</dbReference>
<reference evidence="2 3" key="1">
    <citation type="submission" date="2015-02" db="EMBL/GenBank/DDBJ databases">
        <title>Improved understanding of the partial-nitritation anammox process through 23 genomes representing the majority of the microbial community.</title>
        <authorList>
            <person name="Speth D.R."/>
            <person name="In T Zandt M."/>
            <person name="Guerrero Cruz S."/>
            <person name="Jetten M.S."/>
            <person name="Dutilh B.E."/>
        </authorList>
    </citation>
    <scope>NUCLEOTIDE SEQUENCE [LARGE SCALE GENOMIC DNA]</scope>
    <source>
        <strain evidence="2">OLB20</strain>
    </source>
</reference>
<protein>
    <submittedName>
        <fullName evidence="2">N-acetyl-D-glucosamine kinase</fullName>
        <ecNumber evidence="2">2.7.1.59</ecNumber>
    </submittedName>
</protein>
<gene>
    <name evidence="2" type="primary">nagK</name>
    <name evidence="2" type="ORF">TR69_WS6001000543</name>
</gene>
<dbReference type="STRING" id="1617426.TR69_WS6001000543"/>
<evidence type="ECO:0000313" key="3">
    <source>
        <dbReference type="Proteomes" id="UP000070457"/>
    </source>
</evidence>
<comment type="caution">
    <text evidence="2">The sequence shown here is derived from an EMBL/GenBank/DDBJ whole genome shotgun (WGS) entry which is preliminary data.</text>
</comment>
<accession>A0A136LXZ9</accession>
<dbReference type="Proteomes" id="UP000070457">
    <property type="component" value="Unassembled WGS sequence"/>
</dbReference>
<dbReference type="Gene3D" id="3.30.420.40">
    <property type="match status" value="2"/>
</dbReference>
<comment type="similarity">
    <text evidence="1">Belongs to the ROK (NagC/XylR) family.</text>
</comment>